<accession>A0ABW6RUP6</accession>
<dbReference type="RefSeq" id="WP_387402970.1">
    <property type="nucleotide sequence ID" value="NZ_JBIAQY010000002.1"/>
</dbReference>
<sequence length="124" mass="14097">MTAWTREQLDTITRVDEIEISSRRDDGTLTKPRIIWAVRDGDEVYIRSVNGPAATWYRSTRPHHEGRLRAADLGVDVTFVDADDTVDDRVDAAYRDKYRRYATSIVDSINSPLAAGTTMRVVPR</sequence>
<dbReference type="EMBL" id="JBIAQY010000002">
    <property type="protein sequence ID" value="MFF3567722.1"/>
    <property type="molecule type" value="Genomic_DNA"/>
</dbReference>
<dbReference type="InterPro" id="IPR016888">
    <property type="entry name" value="UCP028498"/>
</dbReference>
<evidence type="ECO:0000313" key="2">
    <source>
        <dbReference type="Proteomes" id="UP001601992"/>
    </source>
</evidence>
<comment type="caution">
    <text evidence="1">The sequence shown here is derived from an EMBL/GenBank/DDBJ whole genome shotgun (WGS) entry which is preliminary data.</text>
</comment>
<reference evidence="1 2" key="1">
    <citation type="submission" date="2024-10" db="EMBL/GenBank/DDBJ databases">
        <title>The Natural Products Discovery Center: Release of the First 8490 Sequenced Strains for Exploring Actinobacteria Biosynthetic Diversity.</title>
        <authorList>
            <person name="Kalkreuter E."/>
            <person name="Kautsar S.A."/>
            <person name="Yang D."/>
            <person name="Bader C.D."/>
            <person name="Teijaro C.N."/>
            <person name="Fluegel L."/>
            <person name="Davis C.M."/>
            <person name="Simpson J.R."/>
            <person name="Lauterbach L."/>
            <person name="Steele A.D."/>
            <person name="Gui C."/>
            <person name="Meng S."/>
            <person name="Li G."/>
            <person name="Viehrig K."/>
            <person name="Ye F."/>
            <person name="Su P."/>
            <person name="Kiefer A.F."/>
            <person name="Nichols A."/>
            <person name="Cepeda A.J."/>
            <person name="Yan W."/>
            <person name="Fan B."/>
            <person name="Jiang Y."/>
            <person name="Adhikari A."/>
            <person name="Zheng C.-J."/>
            <person name="Schuster L."/>
            <person name="Cowan T.M."/>
            <person name="Smanski M.J."/>
            <person name="Chevrette M.G."/>
            <person name="De Carvalho L.P.S."/>
            <person name="Shen B."/>
        </authorList>
    </citation>
    <scope>NUCLEOTIDE SEQUENCE [LARGE SCALE GENOMIC DNA]</scope>
    <source>
        <strain evidence="1 2">NPDC002593</strain>
    </source>
</reference>
<organism evidence="1 2">
    <name type="scientific">Nocardia jiangxiensis</name>
    <dbReference type="NCBI Taxonomy" id="282685"/>
    <lineage>
        <taxon>Bacteria</taxon>
        <taxon>Bacillati</taxon>
        <taxon>Actinomycetota</taxon>
        <taxon>Actinomycetes</taxon>
        <taxon>Mycobacteriales</taxon>
        <taxon>Nocardiaceae</taxon>
        <taxon>Nocardia</taxon>
    </lineage>
</organism>
<evidence type="ECO:0000313" key="1">
    <source>
        <dbReference type="EMBL" id="MFF3567722.1"/>
    </source>
</evidence>
<dbReference type="Proteomes" id="UP001601992">
    <property type="component" value="Unassembled WGS sequence"/>
</dbReference>
<protein>
    <submittedName>
        <fullName evidence="1">DUF2255 family protein</fullName>
    </submittedName>
</protein>
<dbReference type="Pfam" id="PF10012">
    <property type="entry name" value="DUF2255"/>
    <property type="match status" value="1"/>
</dbReference>
<name>A0ABW6RUP6_9NOCA</name>
<proteinExistence type="predicted"/>
<keyword evidence="2" id="KW-1185">Reference proteome</keyword>
<gene>
    <name evidence="1" type="ORF">ACFYXQ_08040</name>
</gene>